<evidence type="ECO:0000313" key="10">
    <source>
        <dbReference type="EMBL" id="RKP25456.1"/>
    </source>
</evidence>
<accession>A0A4P9YZA5</accession>
<dbReference type="EMBL" id="KZ989742">
    <property type="protein sequence ID" value="RKP25456.1"/>
    <property type="molecule type" value="Genomic_DNA"/>
</dbReference>
<evidence type="ECO:0000313" key="11">
    <source>
        <dbReference type="Proteomes" id="UP000278143"/>
    </source>
</evidence>
<dbReference type="SUPFAM" id="SSF48452">
    <property type="entry name" value="TPR-like"/>
    <property type="match status" value="2"/>
</dbReference>
<name>A0A4P9YZA5_9FUNG</name>
<comment type="subcellular location">
    <subcellularLocation>
        <location evidence="2">Membrane</location>
        <topology evidence="2">Single-pass membrane protein</topology>
    </subcellularLocation>
    <subcellularLocation>
        <location evidence="3">Mitochondrion membrane</location>
    </subcellularLocation>
</comment>
<keyword evidence="7" id="KW-1133">Transmembrane helix</keyword>
<sequence>MSTPSTFEEWMAKADAYVKKIEADDDDETLEPEKAIELATQAADAYAQAHALKADDAHCLYQWGRALFTLAEFVDVEEEGAEEKLQRIDEAIEKLEQAEKLCPDNADMLYHLGQALSIKGSTLIDELDDTETGAPLLQRTIELYERAYPLREQQVAAGAVDASGDAYTQSHLVDMISAIVESLTSLACLETEEAKANAKFEEAFARIERALPLVADRRAELLQEWAAALQVQANYLQDQQMTLNNSLFDPAVAKLEESIAADGTRTEAIVELAELYLSMANGVMAQAAMGDDDEEDEDEEDEEKVRAMIDARIAASEADIVSYYEKAVAQFERALKVDPENASLHLCLADAVFARSQWALPSSKDKESELVAQAEKGYRTALSLEKERDESAIQLRLAQALYFLKREDECLAVMEQWKKNEEYMLALYEADDILEREFLNFILEREDGDEDDDDEYEDAE</sequence>
<evidence type="ECO:0000256" key="3">
    <source>
        <dbReference type="ARBA" id="ARBA00004325"/>
    </source>
</evidence>
<dbReference type="Pfam" id="PF13414">
    <property type="entry name" value="TPR_11"/>
    <property type="match status" value="2"/>
</dbReference>
<keyword evidence="9" id="KW-0472">Membrane</keyword>
<dbReference type="InterPro" id="IPR010547">
    <property type="entry name" value="TOM20_imprt_rcpt"/>
</dbReference>
<proteinExistence type="predicted"/>
<keyword evidence="6" id="KW-0653">Protein transport</keyword>
<reference evidence="11" key="1">
    <citation type="journal article" date="2018" name="Nat. Microbiol.">
        <title>Leveraging single-cell genomics to expand the fungal tree of life.</title>
        <authorList>
            <person name="Ahrendt S.R."/>
            <person name="Quandt C.A."/>
            <person name="Ciobanu D."/>
            <person name="Clum A."/>
            <person name="Salamov A."/>
            <person name="Andreopoulos B."/>
            <person name="Cheng J.F."/>
            <person name="Woyke T."/>
            <person name="Pelin A."/>
            <person name="Henrissat B."/>
            <person name="Reynolds N.K."/>
            <person name="Benny G.L."/>
            <person name="Smith M.E."/>
            <person name="James T.Y."/>
            <person name="Grigoriev I.V."/>
        </authorList>
    </citation>
    <scope>NUCLEOTIDE SEQUENCE [LARGE SCALE GENOMIC DNA]</scope>
    <source>
        <strain evidence="11">Benny S71-1</strain>
    </source>
</reference>
<dbReference type="PANTHER" id="PTHR32409">
    <property type="entry name" value="MITOCHONDRIAL IMPORT RECEPTOR SUBUNIT TOM20-1-RELATED"/>
    <property type="match status" value="1"/>
</dbReference>
<dbReference type="GO" id="GO:0005742">
    <property type="term" value="C:mitochondrial outer membrane translocase complex"/>
    <property type="evidence" value="ECO:0007669"/>
    <property type="project" value="InterPro"/>
</dbReference>
<dbReference type="OrthoDB" id="5328412at2759"/>
<evidence type="ECO:0000256" key="6">
    <source>
        <dbReference type="ARBA" id="ARBA00022927"/>
    </source>
</evidence>
<evidence type="ECO:0000256" key="7">
    <source>
        <dbReference type="ARBA" id="ARBA00022989"/>
    </source>
</evidence>
<keyword evidence="4" id="KW-0813">Transport</keyword>
<evidence type="ECO:0000256" key="9">
    <source>
        <dbReference type="ARBA" id="ARBA00023136"/>
    </source>
</evidence>
<dbReference type="InterPro" id="IPR011990">
    <property type="entry name" value="TPR-like_helical_dom_sf"/>
</dbReference>
<protein>
    <submittedName>
        <fullName evidence="10">Uncharacterized protein</fullName>
    </submittedName>
</protein>
<evidence type="ECO:0000256" key="5">
    <source>
        <dbReference type="ARBA" id="ARBA00022692"/>
    </source>
</evidence>
<dbReference type="Gene3D" id="1.25.40.10">
    <property type="entry name" value="Tetratricopeptide repeat domain"/>
    <property type="match status" value="2"/>
</dbReference>
<dbReference type="AlphaFoldDB" id="A0A4P9YZA5"/>
<gene>
    <name evidence="10" type="ORF">SYNPS1DRAFT_22584</name>
</gene>
<evidence type="ECO:0000256" key="2">
    <source>
        <dbReference type="ARBA" id="ARBA00004167"/>
    </source>
</evidence>
<organism evidence="10 11">
    <name type="scientific">Syncephalis pseudoplumigaleata</name>
    <dbReference type="NCBI Taxonomy" id="1712513"/>
    <lineage>
        <taxon>Eukaryota</taxon>
        <taxon>Fungi</taxon>
        <taxon>Fungi incertae sedis</taxon>
        <taxon>Zoopagomycota</taxon>
        <taxon>Zoopagomycotina</taxon>
        <taxon>Zoopagomycetes</taxon>
        <taxon>Zoopagales</taxon>
        <taxon>Piptocephalidaceae</taxon>
        <taxon>Syncephalis</taxon>
    </lineage>
</organism>
<evidence type="ECO:0000256" key="1">
    <source>
        <dbReference type="ARBA" id="ARBA00003450"/>
    </source>
</evidence>
<evidence type="ECO:0000256" key="8">
    <source>
        <dbReference type="ARBA" id="ARBA00023128"/>
    </source>
</evidence>
<keyword evidence="8" id="KW-0496">Mitochondrion</keyword>
<dbReference type="PANTHER" id="PTHR32409:SF3">
    <property type="entry name" value="MITOCHONDRIAL IMPORT RECEPTOR SUBUNIT TOM20-1-RELATED"/>
    <property type="match status" value="1"/>
</dbReference>
<keyword evidence="11" id="KW-1185">Reference proteome</keyword>
<dbReference type="GO" id="GO:0045040">
    <property type="term" value="P:protein insertion into mitochondrial outer membrane"/>
    <property type="evidence" value="ECO:0007669"/>
    <property type="project" value="InterPro"/>
</dbReference>
<keyword evidence="5" id="KW-0812">Transmembrane</keyword>
<dbReference type="GO" id="GO:0015031">
    <property type="term" value="P:protein transport"/>
    <property type="evidence" value="ECO:0007669"/>
    <property type="project" value="UniProtKB-KW"/>
</dbReference>
<evidence type="ECO:0000256" key="4">
    <source>
        <dbReference type="ARBA" id="ARBA00022448"/>
    </source>
</evidence>
<dbReference type="Proteomes" id="UP000278143">
    <property type="component" value="Unassembled WGS sequence"/>
</dbReference>
<comment type="function">
    <text evidence="1">Central component of the receptor complex responsible for the recognition and translocation of cytosolically synthesized mitochondrial preproteins. Together with TOM22 functions as the transit peptide receptor at the surface of the mitochondrion outer membrane and facilitates the movement of preproteins into the translocation pore.</text>
</comment>